<proteinExistence type="predicted"/>
<evidence type="ECO:0000313" key="2">
    <source>
        <dbReference type="EMBL" id="GMH84420.1"/>
    </source>
</evidence>
<name>A0A9W7BAJ1_9STRA</name>
<evidence type="ECO:0000256" key="1">
    <source>
        <dbReference type="SAM" id="MobiDB-lite"/>
    </source>
</evidence>
<feature type="compositionally biased region" description="Basic and acidic residues" evidence="1">
    <location>
        <begin position="96"/>
        <end position="111"/>
    </location>
</feature>
<accession>A0A9W7BAJ1</accession>
<gene>
    <name evidence="2" type="ORF">TrST_g2115</name>
</gene>
<dbReference type="EMBL" id="BRXY01000293">
    <property type="protein sequence ID" value="GMH84420.1"/>
    <property type="molecule type" value="Genomic_DNA"/>
</dbReference>
<reference evidence="3" key="1">
    <citation type="journal article" date="2023" name="Commun. Biol.">
        <title>Genome analysis of Parmales, the sister group of diatoms, reveals the evolutionary specialization of diatoms from phago-mixotrophs to photoautotrophs.</title>
        <authorList>
            <person name="Ban H."/>
            <person name="Sato S."/>
            <person name="Yoshikawa S."/>
            <person name="Yamada K."/>
            <person name="Nakamura Y."/>
            <person name="Ichinomiya M."/>
            <person name="Sato N."/>
            <person name="Blanc-Mathieu R."/>
            <person name="Endo H."/>
            <person name="Kuwata A."/>
            <person name="Ogata H."/>
        </authorList>
    </citation>
    <scope>NUCLEOTIDE SEQUENCE [LARGE SCALE GENOMIC DNA]</scope>
    <source>
        <strain evidence="3">NIES 3701</strain>
    </source>
</reference>
<dbReference type="AlphaFoldDB" id="A0A9W7BAJ1"/>
<keyword evidence="3" id="KW-1185">Reference proteome</keyword>
<evidence type="ECO:0000313" key="3">
    <source>
        <dbReference type="Proteomes" id="UP001165085"/>
    </source>
</evidence>
<dbReference type="OrthoDB" id="10651568at2759"/>
<dbReference type="Proteomes" id="UP001165085">
    <property type="component" value="Unassembled WGS sequence"/>
</dbReference>
<feature type="region of interest" description="Disordered" evidence="1">
    <location>
        <begin position="90"/>
        <end position="128"/>
    </location>
</feature>
<sequence length="128" mass="14072">MQVQEEVNKQAQRHALVEKREAIAKQWQENNSVGGGVGAHAGAGAVVKAHSTADYFENRLSKQPTAHLSKLQQMREARWEREKMEMGRGVVAKAGIENERPNRMVREKEGGGGRMASQISNGPGGVPW</sequence>
<comment type="caution">
    <text evidence="2">The sequence shown here is derived from an EMBL/GenBank/DDBJ whole genome shotgun (WGS) entry which is preliminary data.</text>
</comment>
<protein>
    <submittedName>
        <fullName evidence="2">Uncharacterized protein</fullName>
    </submittedName>
</protein>
<organism evidence="2 3">
    <name type="scientific">Triparma strigata</name>
    <dbReference type="NCBI Taxonomy" id="1606541"/>
    <lineage>
        <taxon>Eukaryota</taxon>
        <taxon>Sar</taxon>
        <taxon>Stramenopiles</taxon>
        <taxon>Ochrophyta</taxon>
        <taxon>Bolidophyceae</taxon>
        <taxon>Parmales</taxon>
        <taxon>Triparmaceae</taxon>
        <taxon>Triparma</taxon>
    </lineage>
</organism>